<dbReference type="OrthoDB" id="9810967at2"/>
<dbReference type="SUPFAM" id="SSF100950">
    <property type="entry name" value="NagB/RpiA/CoA transferase-like"/>
    <property type="match status" value="1"/>
</dbReference>
<reference evidence="8 9" key="1">
    <citation type="journal article" date="2011" name="J. Bacteriol.">
        <title>Genome sequence of strain IMCC3088, a proteorhodopsin-containing marine bacterium belonging to the OM60/NOR5 clade.</title>
        <authorList>
            <person name="Jang Y."/>
            <person name="Oh H.M."/>
            <person name="Kang I."/>
            <person name="Lee K."/>
            <person name="Yang S.J."/>
            <person name="Cho J.C."/>
        </authorList>
    </citation>
    <scope>NUCLEOTIDE SEQUENCE [LARGE SCALE GENOMIC DNA]</scope>
    <source>
        <strain evidence="8 9">IMCC3088</strain>
    </source>
</reference>
<dbReference type="GO" id="GO:0017057">
    <property type="term" value="F:6-phosphogluconolactonase activity"/>
    <property type="evidence" value="ECO:0007669"/>
    <property type="project" value="UniProtKB-UniRule"/>
</dbReference>
<dbReference type="PANTHER" id="PTHR11054">
    <property type="entry name" value="6-PHOSPHOGLUCONOLACTONASE"/>
    <property type="match status" value="1"/>
</dbReference>
<dbReference type="InterPro" id="IPR039104">
    <property type="entry name" value="6PGL"/>
</dbReference>
<dbReference type="STRING" id="2518989.IMCC3088_2849"/>
<evidence type="ECO:0000256" key="6">
    <source>
        <dbReference type="ARBA" id="ARBA00020337"/>
    </source>
</evidence>
<dbReference type="UniPathway" id="UPA00115">
    <property type="reaction ID" value="UER00409"/>
</dbReference>
<evidence type="ECO:0000256" key="7">
    <source>
        <dbReference type="RuleBase" id="RU365095"/>
    </source>
</evidence>
<evidence type="ECO:0000256" key="1">
    <source>
        <dbReference type="ARBA" id="ARBA00000832"/>
    </source>
</evidence>
<dbReference type="AlphaFoldDB" id="F3KZ03"/>
<sequence length="232" mass="25128">MNEWNRFDSRATLDQELARFAAQTLAEAIETRGHGYLVVSGGSTPMGFFQTLSQNQTLDWSKVTVTLADERWVAPDHADSNEALVYENLLQNAATSAQFASLYSGDETPEIGAATLDAKFSALPTFDLVILGMGGDAHTASLFPNTPALTQGLDPQSPHALIAVHPATAPHARISMTLARLLRTQNLVLHITGANKSKVFEQAITPESHATDMPIRAVALQQQTPLQIYYAD</sequence>
<gene>
    <name evidence="7" type="primary">pgl</name>
    <name evidence="8" type="ORF">IMCC3088_2849</name>
</gene>
<comment type="similarity">
    <text evidence="4 7">Belongs to the glucosamine/galactosamine-6-phosphate isomerase family. 6-phosphogluconolactonase subfamily.</text>
</comment>
<evidence type="ECO:0000313" key="9">
    <source>
        <dbReference type="Proteomes" id="UP000005615"/>
    </source>
</evidence>
<evidence type="ECO:0000256" key="3">
    <source>
        <dbReference type="ARBA" id="ARBA00004961"/>
    </source>
</evidence>
<evidence type="ECO:0000256" key="5">
    <source>
        <dbReference type="ARBA" id="ARBA00013198"/>
    </source>
</evidence>
<dbReference type="Proteomes" id="UP000005615">
    <property type="component" value="Unassembled WGS sequence"/>
</dbReference>
<comment type="pathway">
    <text evidence="3 7">Carbohydrate degradation; pentose phosphate pathway; D-ribulose 5-phosphate from D-glucose 6-phosphate (oxidative stage): step 2/3.</text>
</comment>
<proteinExistence type="inferred from homology"/>
<dbReference type="EMBL" id="AEIG01000009">
    <property type="protein sequence ID" value="EGG30681.1"/>
    <property type="molecule type" value="Genomic_DNA"/>
</dbReference>
<evidence type="ECO:0000313" key="8">
    <source>
        <dbReference type="EMBL" id="EGG30681.1"/>
    </source>
</evidence>
<dbReference type="Pfam" id="PF01182">
    <property type="entry name" value="Glucosamine_iso"/>
    <property type="match status" value="1"/>
</dbReference>
<dbReference type="InterPro" id="IPR005900">
    <property type="entry name" value="6-phosphogluconolactonase_DevB"/>
</dbReference>
<dbReference type="InterPro" id="IPR006148">
    <property type="entry name" value="Glc/Gal-6P_isomerase"/>
</dbReference>
<dbReference type="eggNOG" id="COG0363">
    <property type="taxonomic scope" value="Bacteria"/>
</dbReference>
<dbReference type="GO" id="GO:0005975">
    <property type="term" value="P:carbohydrate metabolic process"/>
    <property type="evidence" value="ECO:0007669"/>
    <property type="project" value="UniProtKB-UniRule"/>
</dbReference>
<dbReference type="Gene3D" id="3.40.50.1360">
    <property type="match status" value="1"/>
</dbReference>
<keyword evidence="9" id="KW-1185">Reference proteome</keyword>
<dbReference type="RefSeq" id="WP_009574636.1">
    <property type="nucleotide sequence ID" value="NZ_AEIG01000009.1"/>
</dbReference>
<dbReference type="EC" id="3.1.1.31" evidence="5 7"/>
<name>F3KZ03_9GAMM</name>
<organism evidence="8 9">
    <name type="scientific">Aequoribacter fuscus</name>
    <dbReference type="NCBI Taxonomy" id="2518989"/>
    <lineage>
        <taxon>Bacteria</taxon>
        <taxon>Pseudomonadati</taxon>
        <taxon>Pseudomonadota</taxon>
        <taxon>Gammaproteobacteria</taxon>
        <taxon>Cellvibrionales</taxon>
        <taxon>Halieaceae</taxon>
        <taxon>Aequoribacter</taxon>
    </lineage>
</organism>
<dbReference type="InterPro" id="IPR037171">
    <property type="entry name" value="NagB/RpiA_transferase-like"/>
</dbReference>
<accession>F3KZ03</accession>
<keyword evidence="7" id="KW-0378">Hydrolase</keyword>
<dbReference type="PANTHER" id="PTHR11054:SF0">
    <property type="entry name" value="6-PHOSPHOGLUCONOLACTONASE"/>
    <property type="match status" value="1"/>
</dbReference>
<dbReference type="CDD" id="cd01400">
    <property type="entry name" value="6PGL"/>
    <property type="match status" value="1"/>
</dbReference>
<evidence type="ECO:0000256" key="4">
    <source>
        <dbReference type="ARBA" id="ARBA00010662"/>
    </source>
</evidence>
<comment type="function">
    <text evidence="2 7">Hydrolysis of 6-phosphogluconolactone to 6-phosphogluconate.</text>
</comment>
<evidence type="ECO:0000256" key="2">
    <source>
        <dbReference type="ARBA" id="ARBA00002681"/>
    </source>
</evidence>
<protein>
    <recommendedName>
        <fullName evidence="6 7">6-phosphogluconolactonase</fullName>
        <shortName evidence="7">6PGL</shortName>
        <ecNumber evidence="5 7">3.1.1.31</ecNumber>
    </recommendedName>
</protein>
<dbReference type="GO" id="GO:0006098">
    <property type="term" value="P:pentose-phosphate shunt"/>
    <property type="evidence" value="ECO:0007669"/>
    <property type="project" value="UniProtKB-UniPathway"/>
</dbReference>
<dbReference type="NCBIfam" id="TIGR01198">
    <property type="entry name" value="pgl"/>
    <property type="match status" value="1"/>
</dbReference>
<comment type="catalytic activity">
    <reaction evidence="1 7">
        <text>6-phospho-D-glucono-1,5-lactone + H2O = 6-phospho-D-gluconate + H(+)</text>
        <dbReference type="Rhea" id="RHEA:12556"/>
        <dbReference type="ChEBI" id="CHEBI:15377"/>
        <dbReference type="ChEBI" id="CHEBI:15378"/>
        <dbReference type="ChEBI" id="CHEBI:57955"/>
        <dbReference type="ChEBI" id="CHEBI:58759"/>
        <dbReference type="EC" id="3.1.1.31"/>
    </reaction>
</comment>
<comment type="caution">
    <text evidence="8">The sequence shown here is derived from an EMBL/GenBank/DDBJ whole genome shotgun (WGS) entry which is preliminary data.</text>
</comment>